<reference evidence="12 13" key="1">
    <citation type="submission" date="2018-11" db="EMBL/GenBank/DDBJ databases">
        <title>Sequencing the genomes of 1000 actinobacteria strains.</title>
        <authorList>
            <person name="Klenk H.-P."/>
        </authorList>
    </citation>
    <scope>NUCLEOTIDE SEQUENCE [LARGE SCALE GENOMIC DNA]</scope>
    <source>
        <strain evidence="12 13">DSM 13521</strain>
    </source>
</reference>
<dbReference type="EMBL" id="RKHQ01000001">
    <property type="protein sequence ID" value="ROR97040.1"/>
    <property type="molecule type" value="Genomic_DNA"/>
</dbReference>
<evidence type="ECO:0000256" key="8">
    <source>
        <dbReference type="ARBA" id="ARBA00044926"/>
    </source>
</evidence>
<dbReference type="GO" id="GO:0046872">
    <property type="term" value="F:metal ion binding"/>
    <property type="evidence" value="ECO:0007669"/>
    <property type="project" value="UniProtKB-KW"/>
</dbReference>
<evidence type="ECO:0000256" key="6">
    <source>
        <dbReference type="ARBA" id="ARBA00023235"/>
    </source>
</evidence>
<dbReference type="SFLD" id="SFLDS00003">
    <property type="entry name" value="Haloacid_Dehalogenase"/>
    <property type="match status" value="1"/>
</dbReference>
<gene>
    <name evidence="12" type="ORF">EDD28_1633</name>
</gene>
<accession>A0A3N2DB58</accession>
<keyword evidence="13" id="KW-1185">Reference proteome</keyword>
<comment type="caution">
    <text evidence="12">The sequence shown here is derived from an EMBL/GenBank/DDBJ whole genome shotgun (WGS) entry which is preliminary data.</text>
</comment>
<dbReference type="Pfam" id="PF00702">
    <property type="entry name" value="Hydrolase"/>
    <property type="match status" value="1"/>
</dbReference>
<dbReference type="Proteomes" id="UP000275356">
    <property type="component" value="Unassembled WGS sequence"/>
</dbReference>
<dbReference type="Gene3D" id="1.10.150.240">
    <property type="entry name" value="Putative phosphatase, domain 2"/>
    <property type="match status" value="1"/>
</dbReference>
<evidence type="ECO:0000256" key="3">
    <source>
        <dbReference type="ARBA" id="ARBA00022553"/>
    </source>
</evidence>
<keyword evidence="12" id="KW-0378">Hydrolase</keyword>
<evidence type="ECO:0000256" key="11">
    <source>
        <dbReference type="SAM" id="MobiDB-lite"/>
    </source>
</evidence>
<evidence type="ECO:0000313" key="12">
    <source>
        <dbReference type="EMBL" id="ROR97040.1"/>
    </source>
</evidence>
<dbReference type="InterPro" id="IPR010976">
    <property type="entry name" value="B-phosphoglucomutase_hydrolase"/>
</dbReference>
<dbReference type="OrthoDB" id="9797743at2"/>
<dbReference type="PANTHER" id="PTHR46193:SF18">
    <property type="entry name" value="HEXITOL PHOSPHATASE B"/>
    <property type="match status" value="1"/>
</dbReference>
<name>A0A3N2DB58_9MICO</name>
<dbReference type="SFLD" id="SFLDG01129">
    <property type="entry name" value="C1.5:_HAD__Beta-PGM__Phosphata"/>
    <property type="match status" value="1"/>
</dbReference>
<dbReference type="InterPro" id="IPR023198">
    <property type="entry name" value="PGP-like_dom2"/>
</dbReference>
<keyword evidence="3" id="KW-0597">Phosphoprotein</keyword>
<dbReference type="InterPro" id="IPR036412">
    <property type="entry name" value="HAD-like_sf"/>
</dbReference>
<dbReference type="Gene3D" id="3.40.50.1000">
    <property type="entry name" value="HAD superfamily/HAD-like"/>
    <property type="match status" value="1"/>
</dbReference>
<keyword evidence="4" id="KW-0479">Metal-binding</keyword>
<evidence type="ECO:0000313" key="13">
    <source>
        <dbReference type="Proteomes" id="UP000275356"/>
    </source>
</evidence>
<dbReference type="AlphaFoldDB" id="A0A3N2DB58"/>
<dbReference type="InterPro" id="IPR023214">
    <property type="entry name" value="HAD_sf"/>
</dbReference>
<dbReference type="GO" id="GO:0016787">
    <property type="term" value="F:hydrolase activity"/>
    <property type="evidence" value="ECO:0007669"/>
    <property type="project" value="UniProtKB-KW"/>
</dbReference>
<evidence type="ECO:0000256" key="10">
    <source>
        <dbReference type="ARBA" id="ARBA00044991"/>
    </source>
</evidence>
<dbReference type="InterPro" id="IPR051600">
    <property type="entry name" value="Beta-PGM-like"/>
</dbReference>
<dbReference type="NCBIfam" id="TIGR02009">
    <property type="entry name" value="PGMB-YQAB-SF"/>
    <property type="match status" value="1"/>
</dbReference>
<evidence type="ECO:0000256" key="9">
    <source>
        <dbReference type="ARBA" id="ARBA00044968"/>
    </source>
</evidence>
<dbReference type="InterPro" id="IPR006439">
    <property type="entry name" value="HAD-SF_hydro_IA"/>
</dbReference>
<comment type="catalytic activity">
    <reaction evidence="8">
        <text>beta-D-glucose 1-phosphate = beta-D-glucose 6-phosphate</text>
        <dbReference type="Rhea" id="RHEA:20113"/>
        <dbReference type="ChEBI" id="CHEBI:57684"/>
        <dbReference type="ChEBI" id="CHEBI:58247"/>
        <dbReference type="EC" id="5.4.2.6"/>
    </reaction>
</comment>
<comment type="cofactor">
    <cofactor evidence="1">
        <name>Mg(2+)</name>
        <dbReference type="ChEBI" id="CHEBI:18420"/>
    </cofactor>
</comment>
<evidence type="ECO:0000256" key="2">
    <source>
        <dbReference type="ARBA" id="ARBA00006171"/>
    </source>
</evidence>
<feature type="region of interest" description="Disordered" evidence="11">
    <location>
        <begin position="243"/>
        <end position="269"/>
    </location>
</feature>
<dbReference type="PANTHER" id="PTHR46193">
    <property type="entry name" value="6-PHOSPHOGLUCONATE PHOSPHATASE"/>
    <property type="match status" value="1"/>
</dbReference>
<proteinExistence type="inferred from homology"/>
<organism evidence="12 13">
    <name type="scientific">Salana multivorans</name>
    <dbReference type="NCBI Taxonomy" id="120377"/>
    <lineage>
        <taxon>Bacteria</taxon>
        <taxon>Bacillati</taxon>
        <taxon>Actinomycetota</taxon>
        <taxon>Actinomycetes</taxon>
        <taxon>Micrococcales</taxon>
        <taxon>Beutenbergiaceae</taxon>
        <taxon>Salana</taxon>
    </lineage>
</organism>
<keyword evidence="5" id="KW-0460">Magnesium</keyword>
<evidence type="ECO:0000256" key="5">
    <source>
        <dbReference type="ARBA" id="ARBA00022842"/>
    </source>
</evidence>
<evidence type="ECO:0000256" key="4">
    <source>
        <dbReference type="ARBA" id="ARBA00022723"/>
    </source>
</evidence>
<comment type="similarity">
    <text evidence="2">Belongs to the HAD-like hydrolase superfamily. CbbY/CbbZ/Gph/YieH family.</text>
</comment>
<evidence type="ECO:0000256" key="1">
    <source>
        <dbReference type="ARBA" id="ARBA00001946"/>
    </source>
</evidence>
<dbReference type="SUPFAM" id="SSF56784">
    <property type="entry name" value="HAD-like"/>
    <property type="match status" value="1"/>
</dbReference>
<protein>
    <recommendedName>
        <fullName evidence="10">Beta-phosphoglucomutase</fullName>
        <ecNumber evidence="9">5.4.2.6</ecNumber>
    </recommendedName>
</protein>
<keyword evidence="7" id="KW-0119">Carbohydrate metabolism</keyword>
<sequence length="269" mass="28139">MSTSAPSGTTELDPLDAVLFDLDGVLTPTADVHMRAWRELFLPYAPDYTDADYFAHIDGKPRYDGVRAMLASRGIALPDGDPSDGPEAETVCGLGNRKNALFTAVLDADGVEPYPGSVRFLDLLAGCVRPDGRPVEVAVVSSSKNARPVLEAAGLLDRFEVIVDGVVAADRGIPGKPNPDTYLYAAQLLGVPADRAVVVEDAHSGVAAGRAGRFGLVLGVDRGAGHAELLASGADVVVDDLGELVPVPDQRDQPDATPDEPTTENGTSR</sequence>
<dbReference type="NCBIfam" id="TIGR01509">
    <property type="entry name" value="HAD-SF-IA-v3"/>
    <property type="match status" value="1"/>
</dbReference>
<evidence type="ECO:0000256" key="7">
    <source>
        <dbReference type="ARBA" id="ARBA00023277"/>
    </source>
</evidence>
<keyword evidence="6" id="KW-0413">Isomerase</keyword>
<dbReference type="EC" id="5.4.2.6" evidence="9"/>
<dbReference type="GO" id="GO:0008801">
    <property type="term" value="F:beta-phosphoglucomutase activity"/>
    <property type="evidence" value="ECO:0007669"/>
    <property type="project" value="UniProtKB-EC"/>
</dbReference>